<evidence type="ECO:0000313" key="2">
    <source>
        <dbReference type="EMBL" id="AJQ92766.1"/>
    </source>
</evidence>
<evidence type="ECO:0008006" key="4">
    <source>
        <dbReference type="Google" id="ProtNLM"/>
    </source>
</evidence>
<dbReference type="HOGENOM" id="CLU_1353046_0_0_6"/>
<sequence length="202" mass="23273">MRLLSKFLALCLLMWSPMAIAWSWTLEDGQGNVRSEFTLTKDQVSIRCQCETGRLVLHSVNKGDKRQYFDGNGQLVAEIKSDGAEKFKLRIPNQSGEIKVKGDLEKLKIIVNNNEDRPLKIKRKDEKLKVYEVDGFGQEQFLGQVQIEPERKGIRVKDNDKIVRYRTDELQLSSAYGALLDQRISDELRYILVAEIMIRQAL</sequence>
<keyword evidence="1" id="KW-0732">Signal</keyword>
<accession>A0A0C5VF47</accession>
<feature type="chain" id="PRO_5002183656" description="Secreted protein" evidence="1">
    <location>
        <begin position="22"/>
        <end position="202"/>
    </location>
</feature>
<gene>
    <name evidence="2" type="ORF">YC6258_00716</name>
</gene>
<reference evidence="2 3" key="1">
    <citation type="submission" date="2014-01" db="EMBL/GenBank/DDBJ databases">
        <title>Full genme sequencing of cellulolytic bacterium Gynuella sunshinyii YC6258T gen. nov., sp. nov.</title>
        <authorList>
            <person name="Khan H."/>
            <person name="Chung E.J."/>
            <person name="Chung Y.R."/>
        </authorList>
    </citation>
    <scope>NUCLEOTIDE SEQUENCE [LARGE SCALE GENOMIC DNA]</scope>
    <source>
        <strain evidence="2 3">YC6258</strain>
    </source>
</reference>
<dbReference type="KEGG" id="gsn:YC6258_00716"/>
<dbReference type="EMBL" id="CP007142">
    <property type="protein sequence ID" value="AJQ92766.1"/>
    <property type="molecule type" value="Genomic_DNA"/>
</dbReference>
<organism evidence="2 3">
    <name type="scientific">Gynuella sunshinyii YC6258</name>
    <dbReference type="NCBI Taxonomy" id="1445510"/>
    <lineage>
        <taxon>Bacteria</taxon>
        <taxon>Pseudomonadati</taxon>
        <taxon>Pseudomonadota</taxon>
        <taxon>Gammaproteobacteria</taxon>
        <taxon>Oceanospirillales</taxon>
        <taxon>Saccharospirillaceae</taxon>
        <taxon>Gynuella</taxon>
    </lineage>
</organism>
<dbReference type="Proteomes" id="UP000032266">
    <property type="component" value="Chromosome"/>
</dbReference>
<evidence type="ECO:0000313" key="3">
    <source>
        <dbReference type="Proteomes" id="UP000032266"/>
    </source>
</evidence>
<dbReference type="AlphaFoldDB" id="A0A0C5VF47"/>
<evidence type="ECO:0000256" key="1">
    <source>
        <dbReference type="SAM" id="SignalP"/>
    </source>
</evidence>
<protein>
    <recommendedName>
        <fullName evidence="4">Secreted protein</fullName>
    </recommendedName>
</protein>
<feature type="signal peptide" evidence="1">
    <location>
        <begin position="1"/>
        <end position="21"/>
    </location>
</feature>
<name>A0A0C5VF47_9GAMM</name>
<proteinExistence type="predicted"/>
<dbReference type="STRING" id="1445510.YC6258_00716"/>
<keyword evidence="3" id="KW-1185">Reference proteome</keyword>